<feature type="compositionally biased region" description="Basic residues" evidence="6">
    <location>
        <begin position="455"/>
        <end position="467"/>
    </location>
</feature>
<keyword evidence="2 7" id="KW-0812">Transmembrane</keyword>
<keyword evidence="8" id="KW-0732">Signal</keyword>
<evidence type="ECO:0000256" key="6">
    <source>
        <dbReference type="SAM" id="MobiDB-lite"/>
    </source>
</evidence>
<feature type="transmembrane region" description="Helical" evidence="7">
    <location>
        <begin position="137"/>
        <end position="160"/>
    </location>
</feature>
<evidence type="ECO:0000259" key="9">
    <source>
        <dbReference type="PROSITE" id="PS50259"/>
    </source>
</evidence>
<evidence type="ECO:0000256" key="7">
    <source>
        <dbReference type="SAM" id="Phobius"/>
    </source>
</evidence>
<dbReference type="InterPro" id="IPR050726">
    <property type="entry name" value="mGluR"/>
</dbReference>
<evidence type="ECO:0000256" key="2">
    <source>
        <dbReference type="ARBA" id="ARBA00022692"/>
    </source>
</evidence>
<reference evidence="10" key="1">
    <citation type="submission" date="2014-05" db="EMBL/GenBank/DDBJ databases">
        <authorList>
            <person name="Chronopoulou M."/>
        </authorList>
    </citation>
    <scope>NUCLEOTIDE SEQUENCE</scope>
    <source>
        <tissue evidence="10">Whole organism</tissue>
    </source>
</reference>
<comment type="subcellular location">
    <subcellularLocation>
        <location evidence="1">Membrane</location>
        <topology evidence="1">Multi-pass membrane protein</topology>
    </subcellularLocation>
</comment>
<sequence length="587" mass="66409">MQAPGSLLPLLLLLLSIASPLINCDESKVTERRPYFRRKELIRSKLNPTVKVDYSSVPTKKRRLQTKFFNMKEDYATSTKTTLRYKVPILIKKLAKRPRKQNLCGDAHLLECARNQTSRQTFGGIETVFSLLREDVWVIPLLIGDVSLIIVLIVFEVFLLSKALRSNPSRRHLFLGQVLMAGLFLCTGISVSHVLKPNEIVCSVTRLGTGISYSIVFSTLLVKLVFLISLNSGVYLPGTYQCLLLCFAILIQVVIGVQWILSSPAQAKNGICDLEFAPFLFSLLYVFFLMGVVSLLAFKARKIRENYREGSYIGLVMVFSSCIFVIWIIGGFIAPIEYQPVGIGGGLLAVAAITFVIMFMPKGRQLSAIGKEGVYSEDRAGNRLYSESSLQSTGSGTPSPSFFPIKPAKMNFRERLATPPTPKKNRHGAMSETRREIRSSHINSSRHPVFIRASKQQHHHHNRHHHSSSSLLRGRQWRSHPALLDEAADEEDNQQLRLRGGGVLDLQGLKNLKINKKNIHQLKDILRHSYSDLSMYNLNEDYYAHLRKILNSKIKNERDILSTISPRRWNDQCLRCCSSNQDVDLHY</sequence>
<feature type="transmembrane region" description="Helical" evidence="7">
    <location>
        <begin position="211"/>
        <end position="230"/>
    </location>
</feature>
<dbReference type="Pfam" id="PF00003">
    <property type="entry name" value="7tm_3"/>
    <property type="match status" value="1"/>
</dbReference>
<dbReference type="PANTHER" id="PTHR24060">
    <property type="entry name" value="METABOTROPIC GLUTAMATE RECEPTOR"/>
    <property type="match status" value="1"/>
</dbReference>
<keyword evidence="3 7" id="KW-1133">Transmembrane helix</keyword>
<evidence type="ECO:0000256" key="4">
    <source>
        <dbReference type="ARBA" id="ARBA00023136"/>
    </source>
</evidence>
<dbReference type="EMBL" id="HACA01011586">
    <property type="protein sequence ID" value="CDW28947.1"/>
    <property type="molecule type" value="Transcribed_RNA"/>
</dbReference>
<keyword evidence="4 7" id="KW-0472">Membrane</keyword>
<feature type="chain" id="PRO_5005488076" evidence="8">
    <location>
        <begin position="25"/>
        <end position="587"/>
    </location>
</feature>
<feature type="signal peptide" evidence="8">
    <location>
        <begin position="1"/>
        <end position="24"/>
    </location>
</feature>
<feature type="region of interest" description="Disordered" evidence="6">
    <location>
        <begin position="454"/>
        <end position="474"/>
    </location>
</feature>
<evidence type="ECO:0000256" key="5">
    <source>
        <dbReference type="ARBA" id="ARBA00023180"/>
    </source>
</evidence>
<feature type="transmembrane region" description="Helical" evidence="7">
    <location>
        <begin position="172"/>
        <end position="191"/>
    </location>
</feature>
<evidence type="ECO:0000256" key="1">
    <source>
        <dbReference type="ARBA" id="ARBA00004141"/>
    </source>
</evidence>
<name>A0A0K2TTG9_LEPSM</name>
<evidence type="ECO:0000313" key="10">
    <source>
        <dbReference type="EMBL" id="CDW28947.1"/>
    </source>
</evidence>
<proteinExistence type="predicted"/>
<evidence type="ECO:0000256" key="3">
    <source>
        <dbReference type="ARBA" id="ARBA00022989"/>
    </source>
</evidence>
<feature type="transmembrane region" description="Helical" evidence="7">
    <location>
        <begin position="242"/>
        <end position="261"/>
    </location>
</feature>
<dbReference type="AlphaFoldDB" id="A0A0K2TTG9"/>
<feature type="domain" description="G-protein coupled receptors family 3 profile" evidence="9">
    <location>
        <begin position="175"/>
        <end position="362"/>
    </location>
</feature>
<dbReference type="CDD" id="cd13953">
    <property type="entry name" value="7tm_classC_mGluR-like"/>
    <property type="match status" value="1"/>
</dbReference>
<keyword evidence="5" id="KW-0325">Glycoprotein</keyword>
<dbReference type="GO" id="GO:0016020">
    <property type="term" value="C:membrane"/>
    <property type="evidence" value="ECO:0007669"/>
    <property type="project" value="UniProtKB-SubCell"/>
</dbReference>
<dbReference type="InterPro" id="IPR017978">
    <property type="entry name" value="GPCR_3_C"/>
</dbReference>
<dbReference type="OrthoDB" id="9880600at2759"/>
<dbReference type="PROSITE" id="PS50259">
    <property type="entry name" value="G_PROTEIN_RECEP_F3_4"/>
    <property type="match status" value="1"/>
</dbReference>
<evidence type="ECO:0000256" key="8">
    <source>
        <dbReference type="SAM" id="SignalP"/>
    </source>
</evidence>
<protein>
    <submittedName>
        <fullName evidence="10">CG32447 CG32447PBlike [Tribolium castaneum]</fullName>
    </submittedName>
</protein>
<feature type="transmembrane region" description="Helical" evidence="7">
    <location>
        <begin position="276"/>
        <end position="298"/>
    </location>
</feature>
<feature type="transmembrane region" description="Helical" evidence="7">
    <location>
        <begin position="340"/>
        <end position="360"/>
    </location>
</feature>
<organism evidence="10">
    <name type="scientific">Lepeophtheirus salmonis</name>
    <name type="common">Salmon louse</name>
    <name type="synonym">Caligus salmonis</name>
    <dbReference type="NCBI Taxonomy" id="72036"/>
    <lineage>
        <taxon>Eukaryota</taxon>
        <taxon>Metazoa</taxon>
        <taxon>Ecdysozoa</taxon>
        <taxon>Arthropoda</taxon>
        <taxon>Crustacea</taxon>
        <taxon>Multicrustacea</taxon>
        <taxon>Hexanauplia</taxon>
        <taxon>Copepoda</taxon>
        <taxon>Siphonostomatoida</taxon>
        <taxon>Caligidae</taxon>
        <taxon>Lepeophtheirus</taxon>
    </lineage>
</organism>
<feature type="transmembrane region" description="Helical" evidence="7">
    <location>
        <begin position="310"/>
        <end position="334"/>
    </location>
</feature>
<dbReference type="GO" id="GO:0004930">
    <property type="term" value="F:G protein-coupled receptor activity"/>
    <property type="evidence" value="ECO:0007669"/>
    <property type="project" value="InterPro"/>
</dbReference>
<accession>A0A0K2TTG9</accession>